<evidence type="ECO:0000256" key="6">
    <source>
        <dbReference type="SAM" id="MobiDB-lite"/>
    </source>
</evidence>
<dbReference type="GO" id="GO:0003677">
    <property type="term" value="F:DNA binding"/>
    <property type="evidence" value="ECO:0007669"/>
    <property type="project" value="UniProtKB-KW"/>
</dbReference>
<evidence type="ECO:0000256" key="5">
    <source>
        <dbReference type="SAM" id="Coils"/>
    </source>
</evidence>
<keyword evidence="9" id="KW-1185">Reference proteome</keyword>
<feature type="coiled-coil region" evidence="5">
    <location>
        <begin position="434"/>
        <end position="485"/>
    </location>
</feature>
<feature type="region of interest" description="Disordered" evidence="6">
    <location>
        <begin position="1"/>
        <end position="43"/>
    </location>
</feature>
<dbReference type="AlphaFoldDB" id="A0A2V3J6M9"/>
<keyword evidence="5" id="KW-0175">Coiled coil</keyword>
<keyword evidence="1" id="KW-0805">Transcription regulation</keyword>
<keyword evidence="3" id="KW-0804">Transcription</keyword>
<comment type="caution">
    <text evidence="8">The sequence shown here is derived from an EMBL/GenBank/DDBJ whole genome shotgun (WGS) entry which is preliminary data.</text>
</comment>
<dbReference type="InterPro" id="IPR003035">
    <property type="entry name" value="RWP-RK_dom"/>
</dbReference>
<gene>
    <name evidence="8" type="ORF">BWQ96_00246</name>
</gene>
<name>A0A2V3J6M9_9FLOR</name>
<evidence type="ECO:0000256" key="2">
    <source>
        <dbReference type="ARBA" id="ARBA00023125"/>
    </source>
</evidence>
<evidence type="ECO:0000313" key="8">
    <source>
        <dbReference type="EMBL" id="PXF50086.1"/>
    </source>
</evidence>
<feature type="domain" description="RWP-RK" evidence="7">
    <location>
        <begin position="377"/>
        <end position="457"/>
    </location>
</feature>
<evidence type="ECO:0000313" key="9">
    <source>
        <dbReference type="Proteomes" id="UP000247409"/>
    </source>
</evidence>
<dbReference type="Proteomes" id="UP000247409">
    <property type="component" value="Unassembled WGS sequence"/>
</dbReference>
<evidence type="ECO:0000256" key="3">
    <source>
        <dbReference type="ARBA" id="ARBA00023163"/>
    </source>
</evidence>
<keyword evidence="2" id="KW-0238">DNA-binding</keyword>
<dbReference type="PROSITE" id="PS51519">
    <property type="entry name" value="RWP_RK"/>
    <property type="match status" value="1"/>
</dbReference>
<evidence type="ECO:0000256" key="1">
    <source>
        <dbReference type="ARBA" id="ARBA00023015"/>
    </source>
</evidence>
<organism evidence="8 9">
    <name type="scientific">Gracilariopsis chorda</name>
    <dbReference type="NCBI Taxonomy" id="448386"/>
    <lineage>
        <taxon>Eukaryota</taxon>
        <taxon>Rhodophyta</taxon>
        <taxon>Florideophyceae</taxon>
        <taxon>Rhodymeniophycidae</taxon>
        <taxon>Gracilariales</taxon>
        <taxon>Gracilariaceae</taxon>
        <taxon>Gracilariopsis</taxon>
    </lineage>
</organism>
<sequence>MSSQPVTTMEGAFTCSTGVFQESKTPLQPSAEEPNSFRTPESVPLQVDDCRSTRNQSQFTPANSFSHDYTYESDAIPSADNILSSSFGNTYDVAANSPKRETASFGTFQDNLGCYDAHSTERMQMPCPTGSIPQSMLPSSEAGDECIYVYVIVAVDEQISDELWKYLNTSLFITQPVTEEEMSVSGGQNTFACFQQVVEIPSQSSKHFREISARIFIKNYIHHTQKRFLFQLFLQVSERNSAMPSAAGLPWDKLDVVSFIQLPSTGQILRPIGREVMHEEALGSAEGMFLGSFMMFDTQLYHHLPTEETLKQQELGQYNDYIPRTIDSTPADVVIVEKEDIVLETNGARAGRPSHRLTGQLLMTRSQVEKILEIRGRWNGLSPRQRRDNVSATDFYTFFTLNRDETAECLGVCATWLKDAIRAHGVNVWPGRPLRRSGAALQTLKENMESAQAALRFSHPSVGETDRLEEEVKSFERKIEEVLELRLSIVKSNVSAEYFAGFLAANGQQYLDPEWNALPPFSMPREHRA</sequence>
<dbReference type="EMBL" id="NBIV01000001">
    <property type="protein sequence ID" value="PXF50086.1"/>
    <property type="molecule type" value="Genomic_DNA"/>
</dbReference>
<feature type="compositionally biased region" description="Polar residues" evidence="6">
    <location>
        <begin position="14"/>
        <end position="28"/>
    </location>
</feature>
<accession>A0A2V3J6M9</accession>
<protein>
    <recommendedName>
        <fullName evidence="7">RWP-RK domain-containing protein</fullName>
    </recommendedName>
</protein>
<evidence type="ECO:0000256" key="4">
    <source>
        <dbReference type="ARBA" id="ARBA00023242"/>
    </source>
</evidence>
<proteinExistence type="predicted"/>
<reference evidence="8 9" key="1">
    <citation type="journal article" date="2018" name="Mol. Biol. Evol.">
        <title>Analysis of the draft genome of the red seaweed Gracilariopsis chorda provides insights into genome size evolution in Rhodophyta.</title>
        <authorList>
            <person name="Lee J."/>
            <person name="Yang E.C."/>
            <person name="Graf L."/>
            <person name="Yang J.H."/>
            <person name="Qiu H."/>
            <person name="Zel Zion U."/>
            <person name="Chan C.X."/>
            <person name="Stephens T.G."/>
            <person name="Weber A.P.M."/>
            <person name="Boo G.H."/>
            <person name="Boo S.M."/>
            <person name="Kim K.M."/>
            <person name="Shin Y."/>
            <person name="Jung M."/>
            <person name="Lee S.J."/>
            <person name="Yim H.S."/>
            <person name="Lee J.H."/>
            <person name="Bhattacharya D."/>
            <person name="Yoon H.S."/>
        </authorList>
    </citation>
    <scope>NUCLEOTIDE SEQUENCE [LARGE SCALE GENOMIC DNA]</scope>
    <source>
        <strain evidence="8 9">SKKU-2015</strain>
        <tissue evidence="8">Whole body</tissue>
    </source>
</reference>
<keyword evidence="4" id="KW-0539">Nucleus</keyword>
<evidence type="ECO:0000259" key="7">
    <source>
        <dbReference type="PROSITE" id="PS51519"/>
    </source>
</evidence>